<comment type="caution">
    <text evidence="1">The sequence shown here is derived from an EMBL/GenBank/DDBJ whole genome shotgun (WGS) entry which is preliminary data.</text>
</comment>
<dbReference type="RefSeq" id="WP_122916148.1">
    <property type="nucleotide sequence ID" value="NZ_RHHQ01000003.1"/>
</dbReference>
<evidence type="ECO:0000313" key="1">
    <source>
        <dbReference type="EMBL" id="RNB92443.1"/>
    </source>
</evidence>
<dbReference type="AlphaFoldDB" id="A0A3M8DW86"/>
<protein>
    <submittedName>
        <fullName evidence="1">Uncharacterized protein</fullName>
    </submittedName>
</protein>
<sequence>MSQKEKANDTGLSVGEAFVNACWQPYEAFTAQIQSQLQKQDEWLTQTWKSTTQELKEQREKAQQFYQEALENQPAFAKSEAVKNVVSQAQAIVQTPLTFTLELLDKADAQRGERLKSLTSLQEQFVQASKQNQRALFRLVETNVQKLWGV</sequence>
<dbReference type="Proteomes" id="UP000271031">
    <property type="component" value="Unassembled WGS sequence"/>
</dbReference>
<keyword evidence="2" id="KW-1185">Reference proteome</keyword>
<evidence type="ECO:0000313" key="2">
    <source>
        <dbReference type="Proteomes" id="UP000271031"/>
    </source>
</evidence>
<dbReference type="EMBL" id="RHHQ01000003">
    <property type="protein sequence ID" value="RNB92443.1"/>
    <property type="molecule type" value="Genomic_DNA"/>
</dbReference>
<gene>
    <name evidence="1" type="ORF">EDM56_01715</name>
</gene>
<name>A0A3M8DW86_9BACL</name>
<accession>A0A3M8DW86</accession>
<reference evidence="1 2" key="1">
    <citation type="submission" date="2018-10" db="EMBL/GenBank/DDBJ databases">
        <title>Phylogenomics of Brevibacillus.</title>
        <authorList>
            <person name="Dunlap C."/>
        </authorList>
    </citation>
    <scope>NUCLEOTIDE SEQUENCE [LARGE SCALE GENOMIC DNA]</scope>
    <source>
        <strain evidence="1 2">JCM 15716</strain>
    </source>
</reference>
<proteinExistence type="predicted"/>
<organism evidence="1 2">
    <name type="scientific">Brevibacillus fluminis</name>
    <dbReference type="NCBI Taxonomy" id="511487"/>
    <lineage>
        <taxon>Bacteria</taxon>
        <taxon>Bacillati</taxon>
        <taxon>Bacillota</taxon>
        <taxon>Bacilli</taxon>
        <taxon>Bacillales</taxon>
        <taxon>Paenibacillaceae</taxon>
        <taxon>Brevibacillus</taxon>
    </lineage>
</organism>